<feature type="compositionally biased region" description="Polar residues" evidence="1">
    <location>
        <begin position="189"/>
        <end position="205"/>
    </location>
</feature>
<feature type="compositionally biased region" description="Polar residues" evidence="1">
    <location>
        <begin position="1"/>
        <end position="14"/>
    </location>
</feature>
<feature type="compositionally biased region" description="Polar residues" evidence="1">
    <location>
        <begin position="212"/>
        <end position="224"/>
    </location>
</feature>
<name>A0ABN7NU78_TIMPD</name>
<gene>
    <name evidence="2" type="ORF">TPAB3V08_LOCUS5096</name>
</gene>
<accession>A0ABN7NU78</accession>
<feature type="compositionally biased region" description="Polar residues" evidence="1">
    <location>
        <begin position="265"/>
        <end position="279"/>
    </location>
</feature>
<comment type="caution">
    <text evidence="2">The sequence shown here is derived from an EMBL/GenBank/DDBJ whole genome shotgun (WGS) entry which is preliminary data.</text>
</comment>
<feature type="region of interest" description="Disordered" evidence="1">
    <location>
        <begin position="1"/>
        <end position="20"/>
    </location>
</feature>
<keyword evidence="3" id="KW-1185">Reference proteome</keyword>
<proteinExistence type="predicted"/>
<feature type="region of interest" description="Disordered" evidence="1">
    <location>
        <begin position="28"/>
        <end position="404"/>
    </location>
</feature>
<feature type="compositionally biased region" description="Polar residues" evidence="1">
    <location>
        <begin position="43"/>
        <end position="54"/>
    </location>
</feature>
<reference evidence="2" key="1">
    <citation type="submission" date="2021-03" db="EMBL/GenBank/DDBJ databases">
        <authorList>
            <person name="Tran Van P."/>
        </authorList>
    </citation>
    <scope>NUCLEOTIDE SEQUENCE</scope>
</reference>
<feature type="region of interest" description="Disordered" evidence="1">
    <location>
        <begin position="421"/>
        <end position="473"/>
    </location>
</feature>
<feature type="compositionally biased region" description="Polar residues" evidence="1">
    <location>
        <begin position="231"/>
        <end position="247"/>
    </location>
</feature>
<organism evidence="2 3">
    <name type="scientific">Timema podura</name>
    <name type="common">Walking stick</name>
    <dbReference type="NCBI Taxonomy" id="61482"/>
    <lineage>
        <taxon>Eukaryota</taxon>
        <taxon>Metazoa</taxon>
        <taxon>Ecdysozoa</taxon>
        <taxon>Arthropoda</taxon>
        <taxon>Hexapoda</taxon>
        <taxon>Insecta</taxon>
        <taxon>Pterygota</taxon>
        <taxon>Neoptera</taxon>
        <taxon>Polyneoptera</taxon>
        <taxon>Phasmatodea</taxon>
        <taxon>Timematodea</taxon>
        <taxon>Timematoidea</taxon>
        <taxon>Timematidae</taxon>
        <taxon>Timema</taxon>
    </lineage>
</organism>
<dbReference type="Proteomes" id="UP001153148">
    <property type="component" value="Unassembled WGS sequence"/>
</dbReference>
<evidence type="ECO:0000313" key="3">
    <source>
        <dbReference type="Proteomes" id="UP001153148"/>
    </source>
</evidence>
<sequence>RSGDGSQHPTSRSSRSLDIRQVKLAMTQQARRVASNGRVSILQADTRTRAQSATGHRKQKSEPPPLPKPVPKVDSEEPVVRPKTWPLRVMESKARPVKQQPTAPGSSTTCALEKTGSTAKRSGKTLISSSDSSRTSSPAMRRAGSAGTARSQTPNSRDLKVQRKHVEDPLPELVGTGVGRRVTREHGDSLTSKSCISTRPDTPSVTRKVRNETTMSTDSLSEPATSYCERIQTSLSAPSHSSVNTRPDTPPVKGRMLGRLGVEGTMSSDSLANTDSSLPGETSSSEKRGSSPRSPKVNKVLSKVVDGQQRSPSMRRVAIRQSVVSPRDSPTARLCSDTATIGARRSLTTSTKSPSDNSTKTCTVKPTLSPNVKRTPTRLQTRNMTAASPAKPVIDSPKSSGRYSNVPAKVATRHVVKALTTTSGKGGSSTGKKAGTSSGSMVNGNRICDKTAPSKTCVQDDKPPTVGSRSGTFLKDEPTVIKIPNVAEVIE</sequence>
<dbReference type="EMBL" id="CAJPIN010006659">
    <property type="protein sequence ID" value="CAG2058122.1"/>
    <property type="molecule type" value="Genomic_DNA"/>
</dbReference>
<feature type="compositionally biased region" description="Low complexity" evidence="1">
    <location>
        <begin position="128"/>
        <end position="137"/>
    </location>
</feature>
<evidence type="ECO:0000256" key="1">
    <source>
        <dbReference type="SAM" id="MobiDB-lite"/>
    </source>
</evidence>
<evidence type="ECO:0000313" key="2">
    <source>
        <dbReference type="EMBL" id="CAG2058122.1"/>
    </source>
</evidence>
<feature type="compositionally biased region" description="Low complexity" evidence="1">
    <location>
        <begin position="430"/>
        <end position="440"/>
    </location>
</feature>
<feature type="compositionally biased region" description="Polar residues" evidence="1">
    <location>
        <begin position="99"/>
        <end position="120"/>
    </location>
</feature>
<protein>
    <submittedName>
        <fullName evidence="2">Uncharacterized protein</fullName>
    </submittedName>
</protein>
<feature type="non-terminal residue" evidence="2">
    <location>
        <position position="1"/>
    </location>
</feature>
<feature type="compositionally biased region" description="Basic and acidic residues" evidence="1">
    <location>
        <begin position="71"/>
        <end position="80"/>
    </location>
</feature>
<feature type="compositionally biased region" description="Polar residues" evidence="1">
    <location>
        <begin position="346"/>
        <end position="386"/>
    </location>
</feature>
<feature type="compositionally biased region" description="Basic and acidic residues" evidence="1">
    <location>
        <begin position="157"/>
        <end position="168"/>
    </location>
</feature>